<dbReference type="InterPro" id="IPR034660">
    <property type="entry name" value="DinB/YfiT-like"/>
</dbReference>
<dbReference type="InterPro" id="IPR007837">
    <property type="entry name" value="DinB"/>
</dbReference>
<dbReference type="PANTHER" id="PTHR37302">
    <property type="entry name" value="SLR1116 PROTEIN"/>
    <property type="match status" value="1"/>
</dbReference>
<keyword evidence="2" id="KW-0479">Metal-binding</keyword>
<dbReference type="Pfam" id="PF05163">
    <property type="entry name" value="DinB"/>
    <property type="match status" value="1"/>
</dbReference>
<keyword evidence="4" id="KW-1185">Reference proteome</keyword>
<evidence type="ECO:0000313" key="3">
    <source>
        <dbReference type="EMBL" id="GAA4423628.1"/>
    </source>
</evidence>
<dbReference type="EMBL" id="BAABEX010000010">
    <property type="protein sequence ID" value="GAA4423628.1"/>
    <property type="molecule type" value="Genomic_DNA"/>
</dbReference>
<evidence type="ECO:0000256" key="2">
    <source>
        <dbReference type="ARBA" id="ARBA00022723"/>
    </source>
</evidence>
<dbReference type="Gene3D" id="1.20.120.450">
    <property type="entry name" value="dinb family like domain"/>
    <property type="match status" value="1"/>
</dbReference>
<protein>
    <submittedName>
        <fullName evidence="3">DinB family protein</fullName>
    </submittedName>
</protein>
<dbReference type="PANTHER" id="PTHR37302:SF1">
    <property type="entry name" value="PROTEIN DINB"/>
    <property type="match status" value="1"/>
</dbReference>
<accession>A0ABP8L8K4</accession>
<dbReference type="Proteomes" id="UP001501788">
    <property type="component" value="Unassembled WGS sequence"/>
</dbReference>
<name>A0ABP8L8K4_9BURK</name>
<evidence type="ECO:0000313" key="4">
    <source>
        <dbReference type="Proteomes" id="UP001501788"/>
    </source>
</evidence>
<evidence type="ECO:0000256" key="1">
    <source>
        <dbReference type="ARBA" id="ARBA00008635"/>
    </source>
</evidence>
<proteinExistence type="inferred from homology"/>
<comment type="similarity">
    <text evidence="1">Belongs to the DinB family.</text>
</comment>
<gene>
    <name evidence="3" type="ORF">GCM10023090_16050</name>
</gene>
<comment type="caution">
    <text evidence="3">The sequence shown here is derived from an EMBL/GenBank/DDBJ whole genome shotgun (WGS) entry which is preliminary data.</text>
</comment>
<dbReference type="SUPFAM" id="SSF109854">
    <property type="entry name" value="DinB/YfiT-like putative metalloenzymes"/>
    <property type="match status" value="1"/>
</dbReference>
<sequence length="173" mass="19049">MTPLLAHLALMARHNAWAYGRLLDAVAAVSEADYRRDMGLFFRSIHGTLNHLRVGEQLLWFERFAAGRSPALALDAEVEPDRERLTGALRAGAARWIDWLPTVPPARCDGTIDYTTTRGETVSLPWTGTLAHVFVHSTHHRGQITAALTALGHPCPVLDLVYFLRAEQAGATS</sequence>
<organism evidence="3 4">
    <name type="scientific">Acidovorax lacteus</name>
    <dbReference type="NCBI Taxonomy" id="1924988"/>
    <lineage>
        <taxon>Bacteria</taxon>
        <taxon>Pseudomonadati</taxon>
        <taxon>Pseudomonadota</taxon>
        <taxon>Betaproteobacteria</taxon>
        <taxon>Burkholderiales</taxon>
        <taxon>Comamonadaceae</taxon>
        <taxon>Acidovorax</taxon>
    </lineage>
</organism>
<reference evidence="4" key="1">
    <citation type="journal article" date="2019" name="Int. J. Syst. Evol. Microbiol.">
        <title>The Global Catalogue of Microorganisms (GCM) 10K type strain sequencing project: providing services to taxonomists for standard genome sequencing and annotation.</title>
        <authorList>
            <consortium name="The Broad Institute Genomics Platform"/>
            <consortium name="The Broad Institute Genome Sequencing Center for Infectious Disease"/>
            <person name="Wu L."/>
            <person name="Ma J."/>
        </authorList>
    </citation>
    <scope>NUCLEOTIDE SEQUENCE [LARGE SCALE GENOMIC DNA]</scope>
    <source>
        <strain evidence="4">JCM 31890</strain>
    </source>
</reference>